<feature type="region of interest" description="Disordered" evidence="2">
    <location>
        <begin position="760"/>
        <end position="803"/>
    </location>
</feature>
<dbReference type="PRINTS" id="PR00700">
    <property type="entry name" value="PRTYPHPHTASE"/>
</dbReference>
<dbReference type="EMBL" id="HBGJ01029431">
    <property type="protein sequence ID" value="CAD9260207.1"/>
    <property type="molecule type" value="Transcribed_RNA"/>
</dbReference>
<dbReference type="Pfam" id="PF00102">
    <property type="entry name" value="Y_phosphatase"/>
    <property type="match status" value="1"/>
</dbReference>
<dbReference type="GO" id="GO:0004725">
    <property type="term" value="F:protein tyrosine phosphatase activity"/>
    <property type="evidence" value="ECO:0007669"/>
    <property type="project" value="InterPro"/>
</dbReference>
<accession>A0A7S1UAR0</accession>
<dbReference type="SMART" id="SM00404">
    <property type="entry name" value="PTPc_motif"/>
    <property type="match status" value="1"/>
</dbReference>
<dbReference type="PROSITE" id="PS50056">
    <property type="entry name" value="TYR_PHOSPHATASE_2"/>
    <property type="match status" value="1"/>
</dbReference>
<dbReference type="InterPro" id="IPR000387">
    <property type="entry name" value="Tyr_Pase_dom"/>
</dbReference>
<dbReference type="InterPro" id="IPR029021">
    <property type="entry name" value="Prot-tyrosine_phosphatase-like"/>
</dbReference>
<dbReference type="PANTHER" id="PTHR23339">
    <property type="entry name" value="TYROSINE SPECIFIC PROTEIN PHOSPHATASE AND DUAL SPECIFICITY PROTEIN PHOSPHATASE"/>
    <property type="match status" value="1"/>
</dbReference>
<dbReference type="Gene3D" id="3.90.190.10">
    <property type="entry name" value="Protein tyrosine phosphatase superfamily"/>
    <property type="match status" value="1"/>
</dbReference>
<dbReference type="AlphaFoldDB" id="A0A7S1UAR0"/>
<proteinExistence type="predicted"/>
<dbReference type="InterPro" id="IPR016130">
    <property type="entry name" value="Tyr_Pase_AS"/>
</dbReference>
<dbReference type="PROSITE" id="PS50055">
    <property type="entry name" value="TYR_PHOSPHATASE_PTP"/>
    <property type="match status" value="1"/>
</dbReference>
<dbReference type="SUPFAM" id="SSF52799">
    <property type="entry name" value="(Phosphotyrosine protein) phosphatases II"/>
    <property type="match status" value="1"/>
</dbReference>
<gene>
    <name evidence="6" type="ORF">PPAR1163_LOCUS18585</name>
</gene>
<dbReference type="PROSITE" id="PS50054">
    <property type="entry name" value="TYR_PHOSPHATASE_DUAL"/>
    <property type="match status" value="1"/>
</dbReference>
<reference evidence="6" key="1">
    <citation type="submission" date="2021-01" db="EMBL/GenBank/DDBJ databases">
        <authorList>
            <person name="Corre E."/>
            <person name="Pelletier E."/>
            <person name="Niang G."/>
            <person name="Scheremetjew M."/>
            <person name="Finn R."/>
            <person name="Kale V."/>
            <person name="Holt S."/>
            <person name="Cochrane G."/>
            <person name="Meng A."/>
            <person name="Brown T."/>
            <person name="Cohen L."/>
        </authorList>
    </citation>
    <scope>NUCLEOTIDE SEQUENCE</scope>
    <source>
        <strain evidence="6">CCMP2877</strain>
    </source>
</reference>
<feature type="domain" description="Tyrosine-protein phosphatase" evidence="4">
    <location>
        <begin position="178"/>
        <end position="275"/>
    </location>
</feature>
<sequence length="849" mass="93105">MTTLEAFTDLGEAIKAKEKQEAEERQDAQQRRSRQEARELGPVQARGGGSPARGDSMLQTKAVPFPRRNMLRSMWHGGRMCSHCGTFAPERRAVMQGEEVPFEGLNCTYITDSFLAMARPNEEQMAQFKIPRRFRRAKITALINLCMPGEHPFCGGGNLRASGFPYNPETFMNEGVAHYSFSWKDMGAPTMSLTMDMMHVIGAHLGRGEKVAVHCHAGLGRTGVTIACALMLYGISKDNLHPDADEVITLLRTRRKGSVQSPSQELFIRQFYRAIQGIRVMYPAALDAPVLRAQRDGPPACQHSGNLGNYAFSLEAYVHDKQAYLLFGEESVKYRHVPKVLSLCLRVLQKASRSNPLAVVAAVAGVHVNAYMYLSEWIGVAAGDSAKPLPGLPEEGEEAPETPTKQLAGTKTVGSEIYATTPKAGVQARRKPKLSPLVLIKAHDIAPSATPDLAQNPPWGAREEALLLYAKLALNKNDWSFWANFLQQQHRETTTSSNQSADEEDRVAHLGPASSWDPRLGAEMVFDFLLGLKCAALDPAAILPSLWQQVREATAAGYDANIPVDADDVACESHAQRQLLRDFTDFLGAIRKRSPTELFLKALARVGTIIFGLERLFPGLLGGRNLANPFILCDSDYVRQQRAPIASAPGVGGVAERILEEDLDEVSVAQTLRPPVAPQEPPASSYILMASVAEDASTRHDAEALQAGAGAARMRDCESYAAFADDLEAHAAQGRRAVFSAMWLLASLVEVQDRARATLADGDYGDDGDNGDDDNRSDVNSELQSQAGGPAEDMSMAGMSEMPPDASALDAFNTFKHRHKEMQFGTRESKLRYRYAQVYKEHLNGLWQR</sequence>
<feature type="compositionally biased region" description="Basic and acidic residues" evidence="2">
    <location>
        <begin position="12"/>
        <end position="39"/>
    </location>
</feature>
<dbReference type="InterPro" id="IPR000242">
    <property type="entry name" value="PTP_cat"/>
</dbReference>
<evidence type="ECO:0000313" key="6">
    <source>
        <dbReference type="EMBL" id="CAD9260207.1"/>
    </source>
</evidence>
<feature type="region of interest" description="Disordered" evidence="2">
    <location>
        <begin position="388"/>
        <end position="407"/>
    </location>
</feature>
<evidence type="ECO:0000256" key="2">
    <source>
        <dbReference type="SAM" id="MobiDB-lite"/>
    </source>
</evidence>
<name>A0A7S1UAR0_9STRA</name>
<organism evidence="6">
    <name type="scientific">Phaeomonas parva</name>
    <dbReference type="NCBI Taxonomy" id="124430"/>
    <lineage>
        <taxon>Eukaryota</taxon>
        <taxon>Sar</taxon>
        <taxon>Stramenopiles</taxon>
        <taxon>Ochrophyta</taxon>
        <taxon>Pinguiophyceae</taxon>
        <taxon>Pinguiochrysidales</taxon>
        <taxon>Pinguiochrysidaceae</taxon>
        <taxon>Phaeomonas</taxon>
    </lineage>
</organism>
<evidence type="ECO:0000256" key="1">
    <source>
        <dbReference type="ARBA" id="ARBA00022801"/>
    </source>
</evidence>
<dbReference type="PROSITE" id="PS00383">
    <property type="entry name" value="TYR_PHOSPHATASE_1"/>
    <property type="match status" value="1"/>
</dbReference>
<evidence type="ECO:0000259" key="3">
    <source>
        <dbReference type="PROSITE" id="PS50054"/>
    </source>
</evidence>
<feature type="region of interest" description="Disordered" evidence="2">
    <location>
        <begin position="1"/>
        <end position="61"/>
    </location>
</feature>
<evidence type="ECO:0000259" key="4">
    <source>
        <dbReference type="PROSITE" id="PS50055"/>
    </source>
</evidence>
<feature type="domain" description="Tyrosine-protein phosphatase" evidence="3">
    <location>
        <begin position="106"/>
        <end position="280"/>
    </location>
</feature>
<keyword evidence="1" id="KW-0378">Hydrolase</keyword>
<dbReference type="InterPro" id="IPR050561">
    <property type="entry name" value="PTP"/>
</dbReference>
<dbReference type="InterPro" id="IPR020422">
    <property type="entry name" value="TYR_PHOSPHATASE_DUAL_dom"/>
</dbReference>
<evidence type="ECO:0008006" key="7">
    <source>
        <dbReference type="Google" id="ProtNLM"/>
    </source>
</evidence>
<evidence type="ECO:0000259" key="5">
    <source>
        <dbReference type="PROSITE" id="PS50056"/>
    </source>
</evidence>
<feature type="domain" description="Tyrosine specific protein phosphatases" evidence="5">
    <location>
        <begin position="195"/>
        <end position="266"/>
    </location>
</feature>
<protein>
    <recommendedName>
        <fullName evidence="7">Tyrosine specific protein phosphatases domain-containing protein</fullName>
    </recommendedName>
</protein>
<dbReference type="InterPro" id="IPR003595">
    <property type="entry name" value="Tyr_Pase_cat"/>
</dbReference>
<feature type="compositionally biased region" description="Acidic residues" evidence="2">
    <location>
        <begin position="763"/>
        <end position="772"/>
    </location>
</feature>